<sequence length="56" mass="6640">MRVLNLKAVIQDTVKNRLVNIDKKDEVARMRVIKQTHRVAPVLLEIQEFLQSQKER</sequence>
<reference evidence="1" key="1">
    <citation type="journal article" date="2014" name="Front. Microbiol.">
        <title>High frequency of phylogenetically diverse reductive dehalogenase-homologous genes in deep subseafloor sedimentary metagenomes.</title>
        <authorList>
            <person name="Kawai M."/>
            <person name="Futagami T."/>
            <person name="Toyoda A."/>
            <person name="Takaki Y."/>
            <person name="Nishi S."/>
            <person name="Hori S."/>
            <person name="Arai W."/>
            <person name="Tsubouchi T."/>
            <person name="Morono Y."/>
            <person name="Uchiyama I."/>
            <person name="Ito T."/>
            <person name="Fujiyama A."/>
            <person name="Inagaki F."/>
            <person name="Takami H."/>
        </authorList>
    </citation>
    <scope>NUCLEOTIDE SEQUENCE</scope>
    <source>
        <strain evidence="1">Expedition CK06-06</strain>
    </source>
</reference>
<protein>
    <submittedName>
        <fullName evidence="1">Uncharacterized protein</fullName>
    </submittedName>
</protein>
<dbReference type="EMBL" id="BARS01004861">
    <property type="protein sequence ID" value="GAF84209.1"/>
    <property type="molecule type" value="Genomic_DNA"/>
</dbReference>
<comment type="caution">
    <text evidence="1">The sequence shown here is derived from an EMBL/GenBank/DDBJ whole genome shotgun (WGS) entry which is preliminary data.</text>
</comment>
<name>X0ST87_9ZZZZ</name>
<dbReference type="AlphaFoldDB" id="X0ST87"/>
<evidence type="ECO:0000313" key="1">
    <source>
        <dbReference type="EMBL" id="GAF84209.1"/>
    </source>
</evidence>
<proteinExistence type="predicted"/>
<organism evidence="1">
    <name type="scientific">marine sediment metagenome</name>
    <dbReference type="NCBI Taxonomy" id="412755"/>
    <lineage>
        <taxon>unclassified sequences</taxon>
        <taxon>metagenomes</taxon>
        <taxon>ecological metagenomes</taxon>
    </lineage>
</organism>
<gene>
    <name evidence="1" type="ORF">S01H1_09511</name>
</gene>
<accession>X0ST87</accession>